<dbReference type="InterPro" id="IPR047793">
    <property type="entry name" value="LiaF_C"/>
</dbReference>
<keyword evidence="2" id="KW-0812">Transmembrane</keyword>
<evidence type="ECO:0000259" key="3">
    <source>
        <dbReference type="Pfam" id="PF09922"/>
    </source>
</evidence>
<proteinExistence type="predicted"/>
<feature type="transmembrane region" description="Helical" evidence="2">
    <location>
        <begin position="14"/>
        <end position="34"/>
    </location>
</feature>
<organism evidence="5 6">
    <name type="scientific">Paenibacillus roseus</name>
    <dbReference type="NCBI Taxonomy" id="2798579"/>
    <lineage>
        <taxon>Bacteria</taxon>
        <taxon>Bacillati</taxon>
        <taxon>Bacillota</taxon>
        <taxon>Bacilli</taxon>
        <taxon>Bacillales</taxon>
        <taxon>Paenibacillaceae</taxon>
        <taxon>Paenibacillus</taxon>
    </lineage>
</organism>
<dbReference type="InterPro" id="IPR054331">
    <property type="entry name" value="LiaF_TM"/>
</dbReference>
<evidence type="ECO:0000313" key="5">
    <source>
        <dbReference type="EMBL" id="MBJ6362206.1"/>
    </source>
</evidence>
<gene>
    <name evidence="5" type="ORF">JFN88_13100</name>
</gene>
<feature type="domain" description="Cell wall-active antibiotics response LiaF-like C-terminal" evidence="3">
    <location>
        <begin position="219"/>
        <end position="331"/>
    </location>
</feature>
<sequence>MEADRMNSHFFRRFLWGLIIVFVGLNLLMGQFGWGGFTLGHIISTFWPVILILIGIDALFKRGGSGWWGIILIVLGVHFLSGTIGYRFFSIGDIIRYAIPVVVILFGLKMIFKTKRSSRPQTQDNDNWQSYPKHSPIPPPPPLHPDPTRPGAHTSSQQEDYYEPFTEDSHMDDYKSYKEKYKHYKKEYKNYKKHHDHHHDHGRTEWWNSDPGAQNRSGFIGDIYVGSDYFELRPMNISHFIGDTVIDLTKAEIPYGETKLTISSFIGDVKIFLPNDYDVGINVVTSTFIGDTKVMDRRDGGMFRNTNVYSPAYEDCDKKIRLVVSSFIGDVVATKVG</sequence>
<feature type="transmembrane region" description="Helical" evidence="2">
    <location>
        <begin position="67"/>
        <end position="88"/>
    </location>
</feature>
<dbReference type="Proteomes" id="UP000640274">
    <property type="component" value="Unassembled WGS sequence"/>
</dbReference>
<feature type="domain" description="LiaF transmembrane" evidence="4">
    <location>
        <begin position="15"/>
        <end position="117"/>
    </location>
</feature>
<keyword evidence="2" id="KW-0472">Membrane</keyword>
<dbReference type="InterPro" id="IPR024425">
    <property type="entry name" value="LiaF-like_C"/>
</dbReference>
<name>A0A934IZQ7_9BACL</name>
<dbReference type="Pfam" id="PF22570">
    <property type="entry name" value="LiaF-TM"/>
    <property type="match status" value="1"/>
</dbReference>
<feature type="compositionally biased region" description="Pro residues" evidence="1">
    <location>
        <begin position="135"/>
        <end position="145"/>
    </location>
</feature>
<evidence type="ECO:0000259" key="4">
    <source>
        <dbReference type="Pfam" id="PF22570"/>
    </source>
</evidence>
<feature type="transmembrane region" description="Helical" evidence="2">
    <location>
        <begin position="40"/>
        <end position="60"/>
    </location>
</feature>
<dbReference type="Pfam" id="PF09922">
    <property type="entry name" value="LiaF-like_C"/>
    <property type="match status" value="1"/>
</dbReference>
<feature type="transmembrane region" description="Helical" evidence="2">
    <location>
        <begin position="94"/>
        <end position="112"/>
    </location>
</feature>
<accession>A0A934IZQ7</accession>
<dbReference type="AlphaFoldDB" id="A0A934IZQ7"/>
<comment type="caution">
    <text evidence="5">The sequence shown here is derived from an EMBL/GenBank/DDBJ whole genome shotgun (WGS) entry which is preliminary data.</text>
</comment>
<protein>
    <submittedName>
        <fullName evidence="5">Cell wall-active antibiotics response protein</fullName>
    </submittedName>
</protein>
<reference evidence="5" key="1">
    <citation type="submission" date="2020-12" db="EMBL/GenBank/DDBJ databases">
        <authorList>
            <person name="Huq M.A."/>
        </authorList>
    </citation>
    <scope>NUCLEOTIDE SEQUENCE</scope>
    <source>
        <strain evidence="5">MAHUQ-46</strain>
    </source>
</reference>
<dbReference type="NCBIfam" id="NF040535">
    <property type="entry name" value="LiaF_C_term"/>
    <property type="match status" value="1"/>
</dbReference>
<dbReference type="EMBL" id="JAELUP010000065">
    <property type="protein sequence ID" value="MBJ6362206.1"/>
    <property type="molecule type" value="Genomic_DNA"/>
</dbReference>
<evidence type="ECO:0000313" key="6">
    <source>
        <dbReference type="Proteomes" id="UP000640274"/>
    </source>
</evidence>
<evidence type="ECO:0000256" key="2">
    <source>
        <dbReference type="SAM" id="Phobius"/>
    </source>
</evidence>
<keyword evidence="2" id="KW-1133">Transmembrane helix</keyword>
<feature type="region of interest" description="Disordered" evidence="1">
    <location>
        <begin position="117"/>
        <end position="159"/>
    </location>
</feature>
<evidence type="ECO:0000256" key="1">
    <source>
        <dbReference type="SAM" id="MobiDB-lite"/>
    </source>
</evidence>
<feature type="compositionally biased region" description="Polar residues" evidence="1">
    <location>
        <begin position="119"/>
        <end position="130"/>
    </location>
</feature>
<keyword evidence="6" id="KW-1185">Reference proteome</keyword>